<evidence type="ECO:0000313" key="2">
    <source>
        <dbReference type="EMBL" id="KAF2095372.1"/>
    </source>
</evidence>
<name>A0A9P4IB78_9PEZI</name>
<evidence type="ECO:0000256" key="1">
    <source>
        <dbReference type="SAM" id="MobiDB-lite"/>
    </source>
</evidence>
<protein>
    <submittedName>
        <fullName evidence="2">Uncharacterized protein</fullName>
    </submittedName>
</protein>
<organism evidence="2 3">
    <name type="scientific">Rhizodiscina lignyota</name>
    <dbReference type="NCBI Taxonomy" id="1504668"/>
    <lineage>
        <taxon>Eukaryota</taxon>
        <taxon>Fungi</taxon>
        <taxon>Dikarya</taxon>
        <taxon>Ascomycota</taxon>
        <taxon>Pezizomycotina</taxon>
        <taxon>Dothideomycetes</taxon>
        <taxon>Pleosporomycetidae</taxon>
        <taxon>Aulographales</taxon>
        <taxon>Rhizodiscinaceae</taxon>
        <taxon>Rhizodiscina</taxon>
    </lineage>
</organism>
<accession>A0A9P4IB78</accession>
<dbReference type="AlphaFoldDB" id="A0A9P4IB78"/>
<dbReference type="Proteomes" id="UP000799772">
    <property type="component" value="Unassembled WGS sequence"/>
</dbReference>
<feature type="region of interest" description="Disordered" evidence="1">
    <location>
        <begin position="23"/>
        <end position="64"/>
    </location>
</feature>
<feature type="compositionally biased region" description="Basic residues" evidence="1">
    <location>
        <begin position="39"/>
        <end position="56"/>
    </location>
</feature>
<feature type="compositionally biased region" description="Low complexity" evidence="1">
    <location>
        <begin position="29"/>
        <end position="38"/>
    </location>
</feature>
<gene>
    <name evidence="2" type="ORF">NA57DRAFT_79101</name>
</gene>
<proteinExistence type="predicted"/>
<keyword evidence="3" id="KW-1185">Reference proteome</keyword>
<comment type="caution">
    <text evidence="2">The sequence shown here is derived from an EMBL/GenBank/DDBJ whole genome shotgun (WGS) entry which is preliminary data.</text>
</comment>
<dbReference type="EMBL" id="ML978131">
    <property type="protein sequence ID" value="KAF2095372.1"/>
    <property type="molecule type" value="Genomic_DNA"/>
</dbReference>
<sequence>MSTAGELSPSNLEIDEASAARFRSLGDAPRFNENPVPRRNNRARRRHGNRASRRNNRTSPQSNQLDALTLLERMSNFLQGARQELLDMSGGPEDYEADQYMAAEILNYTSATLRTWAANSGLETANQSTPALTTLLEPASSSTSPQSNPMSAEAGASRTLERAFLEIMRSDASGDFVSGVIQSLVREAVAGLVLDEEPRPRERRRSM</sequence>
<evidence type="ECO:0000313" key="3">
    <source>
        <dbReference type="Proteomes" id="UP000799772"/>
    </source>
</evidence>
<reference evidence="2" key="1">
    <citation type="journal article" date="2020" name="Stud. Mycol.">
        <title>101 Dothideomycetes genomes: a test case for predicting lifestyles and emergence of pathogens.</title>
        <authorList>
            <person name="Haridas S."/>
            <person name="Albert R."/>
            <person name="Binder M."/>
            <person name="Bloem J."/>
            <person name="Labutti K."/>
            <person name="Salamov A."/>
            <person name="Andreopoulos B."/>
            <person name="Baker S."/>
            <person name="Barry K."/>
            <person name="Bills G."/>
            <person name="Bluhm B."/>
            <person name="Cannon C."/>
            <person name="Castanera R."/>
            <person name="Culley D."/>
            <person name="Daum C."/>
            <person name="Ezra D."/>
            <person name="Gonzalez J."/>
            <person name="Henrissat B."/>
            <person name="Kuo A."/>
            <person name="Liang C."/>
            <person name="Lipzen A."/>
            <person name="Lutzoni F."/>
            <person name="Magnuson J."/>
            <person name="Mondo S."/>
            <person name="Nolan M."/>
            <person name="Ohm R."/>
            <person name="Pangilinan J."/>
            <person name="Park H.-J."/>
            <person name="Ramirez L."/>
            <person name="Alfaro M."/>
            <person name="Sun H."/>
            <person name="Tritt A."/>
            <person name="Yoshinaga Y."/>
            <person name="Zwiers L.-H."/>
            <person name="Turgeon B."/>
            <person name="Goodwin S."/>
            <person name="Spatafora J."/>
            <person name="Crous P."/>
            <person name="Grigoriev I."/>
        </authorList>
    </citation>
    <scope>NUCLEOTIDE SEQUENCE</scope>
    <source>
        <strain evidence="2">CBS 133067</strain>
    </source>
</reference>